<reference evidence="1" key="1">
    <citation type="submission" date="2021-06" db="EMBL/GenBank/DDBJ databases">
        <authorList>
            <person name="Kallberg Y."/>
            <person name="Tangrot J."/>
            <person name="Rosling A."/>
        </authorList>
    </citation>
    <scope>NUCLEOTIDE SEQUENCE</scope>
    <source>
        <strain evidence="1">28 12/20/2015</strain>
    </source>
</reference>
<feature type="non-terminal residue" evidence="1">
    <location>
        <position position="45"/>
    </location>
</feature>
<gene>
    <name evidence="1" type="ORF">SPELUC_LOCUS15062</name>
</gene>
<accession>A0ACA9QRI6</accession>
<feature type="non-terminal residue" evidence="1">
    <location>
        <position position="1"/>
    </location>
</feature>
<proteinExistence type="predicted"/>
<dbReference type="Proteomes" id="UP000789366">
    <property type="component" value="Unassembled WGS sequence"/>
</dbReference>
<evidence type="ECO:0000313" key="1">
    <source>
        <dbReference type="EMBL" id="CAG8759878.1"/>
    </source>
</evidence>
<name>A0ACA9QRI6_9GLOM</name>
<dbReference type="EMBL" id="CAJVPW010047663">
    <property type="protein sequence ID" value="CAG8759878.1"/>
    <property type="molecule type" value="Genomic_DNA"/>
</dbReference>
<protein>
    <submittedName>
        <fullName evidence="1">17122_t:CDS:1</fullName>
    </submittedName>
</protein>
<comment type="caution">
    <text evidence="1">The sequence shown here is derived from an EMBL/GenBank/DDBJ whole genome shotgun (WGS) entry which is preliminary data.</text>
</comment>
<organism evidence="1 2">
    <name type="scientific">Cetraspora pellucida</name>
    <dbReference type="NCBI Taxonomy" id="1433469"/>
    <lineage>
        <taxon>Eukaryota</taxon>
        <taxon>Fungi</taxon>
        <taxon>Fungi incertae sedis</taxon>
        <taxon>Mucoromycota</taxon>
        <taxon>Glomeromycotina</taxon>
        <taxon>Glomeromycetes</taxon>
        <taxon>Diversisporales</taxon>
        <taxon>Gigasporaceae</taxon>
        <taxon>Cetraspora</taxon>
    </lineage>
</organism>
<sequence>AINANKEIPRINMLDAIRFITEAWDNVTPQMIVNCWKKTKIVPSN</sequence>
<keyword evidence="2" id="KW-1185">Reference proteome</keyword>
<evidence type="ECO:0000313" key="2">
    <source>
        <dbReference type="Proteomes" id="UP000789366"/>
    </source>
</evidence>